<dbReference type="OrthoDB" id="9800977at2"/>
<dbReference type="GO" id="GO:0003824">
    <property type="term" value="F:catalytic activity"/>
    <property type="evidence" value="ECO:0007669"/>
    <property type="project" value="InterPro"/>
</dbReference>
<dbReference type="Gene3D" id="1.10.340.30">
    <property type="entry name" value="Hypothetical protein, domain 2"/>
    <property type="match status" value="1"/>
</dbReference>
<dbReference type="InterPro" id="IPR003265">
    <property type="entry name" value="HhH-GPD_domain"/>
</dbReference>
<name>A0A1Y2K5M2_9PROT</name>
<evidence type="ECO:0000313" key="6">
    <source>
        <dbReference type="EMBL" id="OSM04992.1"/>
    </source>
</evidence>
<dbReference type="SMART" id="SM00478">
    <property type="entry name" value="ENDO3c"/>
    <property type="match status" value="1"/>
</dbReference>
<protein>
    <submittedName>
        <fullName evidence="6">Putative DNA-3-methyladenine glycosylase III</fullName>
    </submittedName>
</protein>
<gene>
    <name evidence="6" type="ORF">MAIT1_03117</name>
</gene>
<keyword evidence="7" id="KW-1185">Reference proteome</keyword>
<keyword evidence="3" id="KW-0408">Iron</keyword>
<dbReference type="GO" id="GO:0046872">
    <property type="term" value="F:metal ion binding"/>
    <property type="evidence" value="ECO:0007669"/>
    <property type="project" value="UniProtKB-KW"/>
</dbReference>
<dbReference type="GO" id="GO:0006284">
    <property type="term" value="P:base-excision repair"/>
    <property type="evidence" value="ECO:0007669"/>
    <property type="project" value="InterPro"/>
</dbReference>
<feature type="domain" description="HhH-GPD" evidence="5">
    <location>
        <begin position="7"/>
        <end position="165"/>
    </location>
</feature>
<accession>A0A1Y2K5M2</accession>
<evidence type="ECO:0000256" key="2">
    <source>
        <dbReference type="ARBA" id="ARBA00022723"/>
    </source>
</evidence>
<dbReference type="GO" id="GO:0051539">
    <property type="term" value="F:4 iron, 4 sulfur cluster binding"/>
    <property type="evidence" value="ECO:0007669"/>
    <property type="project" value="UniProtKB-KW"/>
</dbReference>
<sequence length="190" mass="20583">MMAGAILVQNTAWSGAKQAVDALKLAGLLSPSAIRTADPAALGAVIRPAGYFNLKTRRLKSLCEFLGRYDDDLARLFAQPKEILRAELLGVWGVGKETADSIVCYEAKQPLFVVDAYTRRLFHRLGWTDAKAGYDTLQDLVHGALPADADLFGQFHALIVHHAKAHCRSKPACPGCPLAARCRLAQGESL</sequence>
<reference evidence="6 7" key="1">
    <citation type="journal article" date="2016" name="BMC Genomics">
        <title>Combined genomic and structural analyses of a cultured magnetotactic bacterium reveals its niche adaptation to a dynamic environment.</title>
        <authorList>
            <person name="Araujo A.C."/>
            <person name="Morillo V."/>
            <person name="Cypriano J."/>
            <person name="Teixeira L.C."/>
            <person name="Leao P."/>
            <person name="Lyra S."/>
            <person name="Almeida L.G."/>
            <person name="Bazylinski D.A."/>
            <person name="Vasconcellos A.T."/>
            <person name="Abreu F."/>
            <person name="Lins U."/>
        </authorList>
    </citation>
    <scope>NUCLEOTIDE SEQUENCE [LARGE SCALE GENOMIC DNA]</scope>
    <source>
        <strain evidence="6 7">IT-1</strain>
    </source>
</reference>
<dbReference type="Pfam" id="PF00730">
    <property type="entry name" value="HhH-GPD"/>
    <property type="match status" value="1"/>
</dbReference>
<dbReference type="SUPFAM" id="SSF48150">
    <property type="entry name" value="DNA-glycosylase"/>
    <property type="match status" value="1"/>
</dbReference>
<dbReference type="PIRSF" id="PIRSF001435">
    <property type="entry name" value="Nth"/>
    <property type="match status" value="1"/>
</dbReference>
<keyword evidence="1" id="KW-0004">4Fe-4S</keyword>
<dbReference type="PANTHER" id="PTHR10359:SF19">
    <property type="entry name" value="DNA REPAIR GLYCOSYLASE MJ1434-RELATED"/>
    <property type="match status" value="1"/>
</dbReference>
<dbReference type="Gene3D" id="1.10.1670.10">
    <property type="entry name" value="Helix-hairpin-Helix base-excision DNA repair enzymes (C-terminal)"/>
    <property type="match status" value="1"/>
</dbReference>
<dbReference type="PANTHER" id="PTHR10359">
    <property type="entry name" value="A/G-SPECIFIC ADENINE GLYCOSYLASE/ENDONUCLEASE III"/>
    <property type="match status" value="1"/>
</dbReference>
<dbReference type="InterPro" id="IPR011257">
    <property type="entry name" value="DNA_glycosylase"/>
</dbReference>
<evidence type="ECO:0000259" key="5">
    <source>
        <dbReference type="SMART" id="SM00478"/>
    </source>
</evidence>
<keyword evidence="4" id="KW-0411">Iron-sulfur</keyword>
<dbReference type="CDD" id="cd00056">
    <property type="entry name" value="ENDO3c"/>
    <property type="match status" value="1"/>
</dbReference>
<dbReference type="InterPro" id="IPR023170">
    <property type="entry name" value="HhH_base_excis_C"/>
</dbReference>
<dbReference type="AlphaFoldDB" id="A0A1Y2K5M2"/>
<evidence type="ECO:0000256" key="3">
    <source>
        <dbReference type="ARBA" id="ARBA00023004"/>
    </source>
</evidence>
<keyword evidence="2" id="KW-0479">Metal-binding</keyword>
<organism evidence="6 7">
    <name type="scientific">Magnetofaba australis IT-1</name>
    <dbReference type="NCBI Taxonomy" id="1434232"/>
    <lineage>
        <taxon>Bacteria</taxon>
        <taxon>Pseudomonadati</taxon>
        <taxon>Pseudomonadota</taxon>
        <taxon>Magnetococcia</taxon>
        <taxon>Magnetococcales</taxon>
        <taxon>Magnetococcaceae</taxon>
        <taxon>Magnetofaba</taxon>
    </lineage>
</organism>
<comment type="caution">
    <text evidence="6">The sequence shown here is derived from an EMBL/GenBank/DDBJ whole genome shotgun (WGS) entry which is preliminary data.</text>
</comment>
<evidence type="ECO:0000256" key="4">
    <source>
        <dbReference type="ARBA" id="ARBA00023014"/>
    </source>
</evidence>
<dbReference type="Proteomes" id="UP000194003">
    <property type="component" value="Unassembled WGS sequence"/>
</dbReference>
<evidence type="ECO:0000256" key="1">
    <source>
        <dbReference type="ARBA" id="ARBA00022485"/>
    </source>
</evidence>
<dbReference type="EMBL" id="LVJN01000018">
    <property type="protein sequence ID" value="OSM04992.1"/>
    <property type="molecule type" value="Genomic_DNA"/>
</dbReference>
<proteinExistence type="predicted"/>
<evidence type="ECO:0000313" key="7">
    <source>
        <dbReference type="Proteomes" id="UP000194003"/>
    </source>
</evidence>
<dbReference type="STRING" id="1434232.MAIT1_03117"/>